<dbReference type="Proteomes" id="UP001190700">
    <property type="component" value="Unassembled WGS sequence"/>
</dbReference>
<dbReference type="EMBL" id="LGRX02026112">
    <property type="protein sequence ID" value="KAK3251293.1"/>
    <property type="molecule type" value="Genomic_DNA"/>
</dbReference>
<protein>
    <submittedName>
        <fullName evidence="1">Uncharacterized protein</fullName>
    </submittedName>
</protein>
<proteinExistence type="predicted"/>
<reference evidence="1 2" key="1">
    <citation type="journal article" date="2015" name="Genome Biol. Evol.">
        <title>Comparative Genomics of a Bacterivorous Green Alga Reveals Evolutionary Causalities and Consequences of Phago-Mixotrophic Mode of Nutrition.</title>
        <authorList>
            <person name="Burns J.A."/>
            <person name="Paasch A."/>
            <person name="Narechania A."/>
            <person name="Kim E."/>
        </authorList>
    </citation>
    <scope>NUCLEOTIDE SEQUENCE [LARGE SCALE GENOMIC DNA]</scope>
    <source>
        <strain evidence="1 2">PLY_AMNH</strain>
    </source>
</reference>
<evidence type="ECO:0000313" key="1">
    <source>
        <dbReference type="EMBL" id="KAK3251293.1"/>
    </source>
</evidence>
<gene>
    <name evidence="1" type="ORF">CYMTET_39363</name>
</gene>
<accession>A0AAE0CA85</accession>
<sequence>MIKCAGQRIDFLVADANLASSDFVIPASHGVDSVNDLVYDTLDELLEPASPAEPYLYFHAADRDDQQALALHLIKGCVPPDVLERLRAVRAVRAVRPAAEGWRCEFDSYRPGDEKKLANVGFDGESKKPPRGDGGGLAAVGVDISTYGFAVDRARQIGATTA</sequence>
<organism evidence="1 2">
    <name type="scientific">Cymbomonas tetramitiformis</name>
    <dbReference type="NCBI Taxonomy" id="36881"/>
    <lineage>
        <taxon>Eukaryota</taxon>
        <taxon>Viridiplantae</taxon>
        <taxon>Chlorophyta</taxon>
        <taxon>Pyramimonadophyceae</taxon>
        <taxon>Pyramimonadales</taxon>
        <taxon>Pyramimonadaceae</taxon>
        <taxon>Cymbomonas</taxon>
    </lineage>
</organism>
<comment type="caution">
    <text evidence="1">The sequence shown here is derived from an EMBL/GenBank/DDBJ whole genome shotgun (WGS) entry which is preliminary data.</text>
</comment>
<dbReference type="AlphaFoldDB" id="A0AAE0CA85"/>
<name>A0AAE0CA85_9CHLO</name>
<keyword evidence="2" id="KW-1185">Reference proteome</keyword>
<evidence type="ECO:0000313" key="2">
    <source>
        <dbReference type="Proteomes" id="UP001190700"/>
    </source>
</evidence>